<dbReference type="Pfam" id="PF01606">
    <property type="entry name" value="Arteri_env"/>
    <property type="match status" value="1"/>
</dbReference>
<dbReference type="InterPro" id="IPR002556">
    <property type="entry name" value="Arteri_GP3"/>
</dbReference>
<name>A0A159D703_9NIDO</name>
<proteinExistence type="predicted"/>
<dbReference type="EMBL" id="KR862310">
    <property type="protein sequence ID" value="ALS54338.1"/>
    <property type="molecule type" value="Genomic_RNA"/>
</dbReference>
<accession>A0A159D703</accession>
<reference evidence="1 2" key="1">
    <citation type="journal article" date="2016" name="J. Virol.">
        <title>Arteriviruses, Pegiviruses, and Lentiviruses Are Common among Wild African Monkeys.</title>
        <authorList>
            <person name="Bailey A."/>
            <person name="Heimbruch K."/>
        </authorList>
    </citation>
    <scope>NUCLEOTIDE SEQUENCE [LARGE SCALE GENOMIC DNA]</scope>
    <source>
        <strain evidence="1">VSAA1011</strain>
    </source>
</reference>
<dbReference type="Proteomes" id="UP000168821">
    <property type="component" value="Genome"/>
</dbReference>
<evidence type="ECO:0000313" key="1">
    <source>
        <dbReference type="EMBL" id="ALS54338.1"/>
    </source>
</evidence>
<sequence>MGTSWLLHACISCFFLQRLCYSYNTSNSSTGQVSEATCFEFPRANISVHLHFEALVCKTNPGGSLRAGFITASSDGCSSVSSGSGLAVDRSLVQYPHNITADFSLNNTLDQSHAHLAALLTAVLTFDPESFNLDPNATRSFNVSTNDTTYKFCVNGSIVLSNTTLGSYYFFNPSTWDLYILELFRPFVLSLLVLSIAFA</sequence>
<evidence type="ECO:0000313" key="2">
    <source>
        <dbReference type="Proteomes" id="UP000168821"/>
    </source>
</evidence>
<protein>
    <submittedName>
        <fullName evidence="1">ORF3' protein</fullName>
    </submittedName>
</protein>
<organism evidence="1 2">
    <name type="scientific">Free State vervet virus</name>
    <dbReference type="NCBI Taxonomy" id="1737586"/>
    <lineage>
        <taxon>Viruses</taxon>
        <taxon>Riboviria</taxon>
        <taxon>Orthornavirae</taxon>
        <taxon>Pisuviricota</taxon>
        <taxon>Pisoniviricetes</taxon>
        <taxon>Nidovirales</taxon>
        <taxon>Arnidovirineae</taxon>
        <taxon>Arteriviridae</taxon>
        <taxon>Simarterivirinae</taxon>
        <taxon>Epsilonarterivirus</taxon>
        <taxon>Sheartevirus</taxon>
        <taxon>Epsilonarterivirus safriver</taxon>
    </lineage>
</organism>